<dbReference type="EMBL" id="ML975182">
    <property type="protein sequence ID" value="KAF1808560.1"/>
    <property type="molecule type" value="Genomic_DNA"/>
</dbReference>
<protein>
    <submittedName>
        <fullName evidence="1 3">Uncharacterized protein</fullName>
    </submittedName>
</protein>
<accession>A0A6G1FS64</accession>
<dbReference type="GeneID" id="54415030"/>
<evidence type="ECO:0000313" key="3">
    <source>
        <dbReference type="RefSeq" id="XP_033530191.1"/>
    </source>
</evidence>
<evidence type="ECO:0000313" key="1">
    <source>
        <dbReference type="EMBL" id="KAF1808560.1"/>
    </source>
</evidence>
<gene>
    <name evidence="1 3" type="ORF">P152DRAFT_216922</name>
</gene>
<reference evidence="3" key="2">
    <citation type="submission" date="2020-04" db="EMBL/GenBank/DDBJ databases">
        <authorList>
            <consortium name="NCBI Genome Project"/>
        </authorList>
    </citation>
    <scope>NUCLEOTIDE SEQUENCE</scope>
    <source>
        <strain evidence="3">CBS 781.70</strain>
    </source>
</reference>
<evidence type="ECO:0000313" key="2">
    <source>
        <dbReference type="Proteomes" id="UP000504638"/>
    </source>
</evidence>
<dbReference type="RefSeq" id="XP_033530191.1">
    <property type="nucleotide sequence ID" value="XM_033674460.1"/>
</dbReference>
<proteinExistence type="predicted"/>
<dbReference type="PROSITE" id="PS51257">
    <property type="entry name" value="PROKAR_LIPOPROTEIN"/>
    <property type="match status" value="1"/>
</dbReference>
<keyword evidence="2" id="KW-1185">Reference proteome</keyword>
<name>A0A6G1FS64_9PEZI</name>
<reference evidence="1 3" key="1">
    <citation type="submission" date="2020-01" db="EMBL/GenBank/DDBJ databases">
        <authorList>
            <consortium name="DOE Joint Genome Institute"/>
            <person name="Haridas S."/>
            <person name="Albert R."/>
            <person name="Binder M."/>
            <person name="Bloem J."/>
            <person name="Labutti K."/>
            <person name="Salamov A."/>
            <person name="Andreopoulos B."/>
            <person name="Baker S.E."/>
            <person name="Barry K."/>
            <person name="Bills G."/>
            <person name="Bluhm B.H."/>
            <person name="Cannon C."/>
            <person name="Castanera R."/>
            <person name="Culley D.E."/>
            <person name="Daum C."/>
            <person name="Ezra D."/>
            <person name="Gonzalez J.B."/>
            <person name="Henrissat B."/>
            <person name="Kuo A."/>
            <person name="Liang C."/>
            <person name="Lipzen A."/>
            <person name="Lutzoni F."/>
            <person name="Magnuson J."/>
            <person name="Mondo S."/>
            <person name="Nolan M."/>
            <person name="Ohm R."/>
            <person name="Pangilinan J."/>
            <person name="Park H.-J."/>
            <person name="Ramirez L."/>
            <person name="Alfaro M."/>
            <person name="Sun H."/>
            <person name="Tritt A."/>
            <person name="Yoshinaga Y."/>
            <person name="Zwiers L.-H."/>
            <person name="Turgeon B.G."/>
            <person name="Goodwin S.B."/>
            <person name="Spatafora J.W."/>
            <person name="Crous P.W."/>
            <person name="Grigoriev I.V."/>
        </authorList>
    </citation>
    <scope>NUCLEOTIDE SEQUENCE</scope>
    <source>
        <strain evidence="1 3">CBS 781.70</strain>
    </source>
</reference>
<sequence>MAFGERQHMAWHGIVFPFLFSCSPPLSQHRNAQGTAPTQATSLVLSPQSMFINSPHMFH</sequence>
<dbReference type="Proteomes" id="UP000504638">
    <property type="component" value="Unplaced"/>
</dbReference>
<reference evidence="3" key="3">
    <citation type="submission" date="2025-04" db="UniProtKB">
        <authorList>
            <consortium name="RefSeq"/>
        </authorList>
    </citation>
    <scope>IDENTIFICATION</scope>
    <source>
        <strain evidence="3">CBS 781.70</strain>
    </source>
</reference>
<dbReference type="AlphaFoldDB" id="A0A6G1FS64"/>
<organism evidence="1">
    <name type="scientific">Eremomyces bilateralis CBS 781.70</name>
    <dbReference type="NCBI Taxonomy" id="1392243"/>
    <lineage>
        <taxon>Eukaryota</taxon>
        <taxon>Fungi</taxon>
        <taxon>Dikarya</taxon>
        <taxon>Ascomycota</taxon>
        <taxon>Pezizomycotina</taxon>
        <taxon>Dothideomycetes</taxon>
        <taxon>Dothideomycetes incertae sedis</taxon>
        <taxon>Eremomycetales</taxon>
        <taxon>Eremomycetaceae</taxon>
        <taxon>Eremomyces</taxon>
    </lineage>
</organism>